<gene>
    <name evidence="2" type="ORF">NDU88_002259</name>
</gene>
<accession>A0AAV7UY64</accession>
<evidence type="ECO:0000256" key="1">
    <source>
        <dbReference type="SAM" id="MobiDB-lite"/>
    </source>
</evidence>
<dbReference type="AlphaFoldDB" id="A0AAV7UY64"/>
<name>A0AAV7UY64_PLEWA</name>
<comment type="caution">
    <text evidence="2">The sequence shown here is derived from an EMBL/GenBank/DDBJ whole genome shotgun (WGS) entry which is preliminary data.</text>
</comment>
<evidence type="ECO:0000313" key="3">
    <source>
        <dbReference type="Proteomes" id="UP001066276"/>
    </source>
</evidence>
<feature type="compositionally biased region" description="Basic residues" evidence="1">
    <location>
        <begin position="152"/>
        <end position="161"/>
    </location>
</feature>
<dbReference type="EMBL" id="JANPWB010000004">
    <property type="protein sequence ID" value="KAJ1192953.1"/>
    <property type="molecule type" value="Genomic_DNA"/>
</dbReference>
<organism evidence="2 3">
    <name type="scientific">Pleurodeles waltl</name>
    <name type="common">Iberian ribbed newt</name>
    <dbReference type="NCBI Taxonomy" id="8319"/>
    <lineage>
        <taxon>Eukaryota</taxon>
        <taxon>Metazoa</taxon>
        <taxon>Chordata</taxon>
        <taxon>Craniata</taxon>
        <taxon>Vertebrata</taxon>
        <taxon>Euteleostomi</taxon>
        <taxon>Amphibia</taxon>
        <taxon>Batrachia</taxon>
        <taxon>Caudata</taxon>
        <taxon>Salamandroidea</taxon>
        <taxon>Salamandridae</taxon>
        <taxon>Pleurodelinae</taxon>
        <taxon>Pleurodeles</taxon>
    </lineage>
</organism>
<dbReference type="Proteomes" id="UP001066276">
    <property type="component" value="Chromosome 2_2"/>
</dbReference>
<reference evidence="2" key="1">
    <citation type="journal article" date="2022" name="bioRxiv">
        <title>Sequencing and chromosome-scale assembly of the giantPleurodeles waltlgenome.</title>
        <authorList>
            <person name="Brown T."/>
            <person name="Elewa A."/>
            <person name="Iarovenko S."/>
            <person name="Subramanian E."/>
            <person name="Araus A.J."/>
            <person name="Petzold A."/>
            <person name="Susuki M."/>
            <person name="Suzuki K.-i.T."/>
            <person name="Hayashi T."/>
            <person name="Toyoda A."/>
            <person name="Oliveira C."/>
            <person name="Osipova E."/>
            <person name="Leigh N.D."/>
            <person name="Simon A."/>
            <person name="Yun M.H."/>
        </authorList>
    </citation>
    <scope>NUCLEOTIDE SEQUENCE</scope>
    <source>
        <strain evidence="2">20211129_DDA</strain>
        <tissue evidence="2">Liver</tissue>
    </source>
</reference>
<feature type="region of interest" description="Disordered" evidence="1">
    <location>
        <begin position="136"/>
        <end position="161"/>
    </location>
</feature>
<sequence>MLQSHRPDRGPQMTDGEWGFECLHTTLPNPQAWHLPPRLQLPYDELGTGLGAHAPPFCLPPRAVGTRLTQMQPDVKLQLPVPSGLWYSDQAELGLVGPGRAKSVDSLPPIVSPCHCVLGTSQCILGVYSAPHVGAHHSRASPGTGVSFRVQTSHHRQPLTS</sequence>
<protein>
    <submittedName>
        <fullName evidence="2">Uncharacterized protein</fullName>
    </submittedName>
</protein>
<keyword evidence="3" id="KW-1185">Reference proteome</keyword>
<proteinExistence type="predicted"/>
<evidence type="ECO:0000313" key="2">
    <source>
        <dbReference type="EMBL" id="KAJ1192953.1"/>
    </source>
</evidence>